<dbReference type="Gene3D" id="3.40.50.410">
    <property type="entry name" value="von Willebrand factor, type A domain"/>
    <property type="match status" value="1"/>
</dbReference>
<dbReference type="PANTHER" id="PTHR33608:SF3">
    <property type="entry name" value="SLR2013 PROTEIN"/>
    <property type="match status" value="1"/>
</dbReference>
<accession>A0AAU7DUQ0</accession>
<dbReference type="InterPro" id="IPR036465">
    <property type="entry name" value="vWFA_dom_sf"/>
</dbReference>
<protein>
    <submittedName>
        <fullName evidence="2">DUF58 domain-containing protein</fullName>
    </submittedName>
</protein>
<evidence type="ECO:0000313" key="2">
    <source>
        <dbReference type="EMBL" id="XBH21400.1"/>
    </source>
</evidence>
<sequence>MVNISRLAQIRAHLDLPVLKRAAGLLEGFHRSIFKGQGQDFDDLSLYTPGDDIGDIDWKSSARAGIPIIRRFAQQSNLSVVLAVDIGRNMAALSSQGTKKSDTAIFLASLVAYVARDRGDRVALVAGDAERMIARPPRASTQDLEVMLTQLDALFDVASPASDLNRTLERVLNTFHRRSLVILITDEVRPALEHEQVLRKLKVRHELMILQVSDASPFVGSRLKNQPPVYDVDRPLNMPRFLGRDAAIQDEAVAHVLAARQASADLLQRLGIVSAVFDGEEDALVRFTTAVMKQKQMIT</sequence>
<dbReference type="Pfam" id="PF01882">
    <property type="entry name" value="DUF58"/>
    <property type="match status" value="1"/>
</dbReference>
<reference evidence="2" key="1">
    <citation type="submission" date="2024-02" db="EMBL/GenBank/DDBJ databases">
        <title>Tomenella chthoni gen. nov. sp. nov., a member of the family Jonesiaceae isolated from bat guano.</title>
        <authorList>
            <person name="Miller S.L."/>
            <person name="King J."/>
            <person name="Sankaranarayanan K."/>
            <person name="Lawson P.A."/>
        </authorList>
    </citation>
    <scope>NUCLEOTIDE SEQUENCE</scope>
    <source>
        <strain evidence="2">BS-20</strain>
    </source>
</reference>
<dbReference type="AlphaFoldDB" id="A0AAU7DUQ0"/>
<gene>
    <name evidence="2" type="ORF">V5R04_14485</name>
</gene>
<dbReference type="PANTHER" id="PTHR33608">
    <property type="entry name" value="BLL2464 PROTEIN"/>
    <property type="match status" value="1"/>
</dbReference>
<dbReference type="EMBL" id="CP146203">
    <property type="protein sequence ID" value="XBH21400.1"/>
    <property type="molecule type" value="Genomic_DNA"/>
</dbReference>
<dbReference type="InterPro" id="IPR002881">
    <property type="entry name" value="DUF58"/>
</dbReference>
<evidence type="ECO:0000259" key="1">
    <source>
        <dbReference type="Pfam" id="PF01882"/>
    </source>
</evidence>
<organism evidence="2">
    <name type="scientific">Jonesiaceae bacterium BS-20</name>
    <dbReference type="NCBI Taxonomy" id="3120821"/>
    <lineage>
        <taxon>Bacteria</taxon>
        <taxon>Bacillati</taxon>
        <taxon>Actinomycetota</taxon>
        <taxon>Actinomycetes</taxon>
        <taxon>Micrococcales</taxon>
        <taxon>Jonesiaceae</taxon>
    </lineage>
</organism>
<name>A0AAU7DUQ0_9MICO</name>
<feature type="domain" description="DUF58" evidence="1">
    <location>
        <begin position="47"/>
        <end position="215"/>
    </location>
</feature>
<proteinExistence type="predicted"/>
<dbReference type="SUPFAM" id="SSF53300">
    <property type="entry name" value="vWA-like"/>
    <property type="match status" value="1"/>
</dbReference>